<keyword evidence="3" id="KW-1185">Reference proteome</keyword>
<organism evidence="2 3">
    <name type="scientific">Pleurodeles waltl</name>
    <name type="common">Iberian ribbed newt</name>
    <dbReference type="NCBI Taxonomy" id="8319"/>
    <lineage>
        <taxon>Eukaryota</taxon>
        <taxon>Metazoa</taxon>
        <taxon>Chordata</taxon>
        <taxon>Craniata</taxon>
        <taxon>Vertebrata</taxon>
        <taxon>Euteleostomi</taxon>
        <taxon>Amphibia</taxon>
        <taxon>Batrachia</taxon>
        <taxon>Caudata</taxon>
        <taxon>Salamandroidea</taxon>
        <taxon>Salamandridae</taxon>
        <taxon>Pleurodelinae</taxon>
        <taxon>Pleurodeles</taxon>
    </lineage>
</organism>
<sequence>MPPKGMKMVLPTLRGKQTRLDGAFGSGSVVTVKTQKEVMLGAAAPEKVREKSLACTKSVLGQLDKFLKRKPQMESERGLMLRIHPTQTPESRAEKGGQDMDDNLLVGDYPAPSPSNTFTAGSLNALQVMDTVRHTATRFYICPLIGLQEGIKLWSRESSLKCSEMGYLPSKAGRDNNQDDKLFSLFDQSS</sequence>
<dbReference type="AlphaFoldDB" id="A0AAV7M6C9"/>
<name>A0AAV7M6C9_PLEWA</name>
<feature type="compositionally biased region" description="Basic and acidic residues" evidence="1">
    <location>
        <begin position="172"/>
        <end position="182"/>
    </location>
</feature>
<gene>
    <name evidence="2" type="ORF">NDU88_003173</name>
</gene>
<proteinExistence type="predicted"/>
<reference evidence="2" key="1">
    <citation type="journal article" date="2022" name="bioRxiv">
        <title>Sequencing and chromosome-scale assembly of the giantPleurodeles waltlgenome.</title>
        <authorList>
            <person name="Brown T."/>
            <person name="Elewa A."/>
            <person name="Iarovenko S."/>
            <person name="Subramanian E."/>
            <person name="Araus A.J."/>
            <person name="Petzold A."/>
            <person name="Susuki M."/>
            <person name="Suzuki K.-i.T."/>
            <person name="Hayashi T."/>
            <person name="Toyoda A."/>
            <person name="Oliveira C."/>
            <person name="Osipova E."/>
            <person name="Leigh N.D."/>
            <person name="Simon A."/>
            <person name="Yun M.H."/>
        </authorList>
    </citation>
    <scope>NUCLEOTIDE SEQUENCE</scope>
    <source>
        <strain evidence="2">20211129_DDA</strain>
        <tissue evidence="2">Liver</tissue>
    </source>
</reference>
<accession>A0AAV7M6C9</accession>
<dbReference type="Proteomes" id="UP001066276">
    <property type="component" value="Chromosome 10"/>
</dbReference>
<evidence type="ECO:0000313" key="3">
    <source>
        <dbReference type="Proteomes" id="UP001066276"/>
    </source>
</evidence>
<evidence type="ECO:0000256" key="1">
    <source>
        <dbReference type="SAM" id="MobiDB-lite"/>
    </source>
</evidence>
<feature type="region of interest" description="Disordered" evidence="1">
    <location>
        <begin position="168"/>
        <end position="190"/>
    </location>
</feature>
<protein>
    <submittedName>
        <fullName evidence="2">Uncharacterized protein</fullName>
    </submittedName>
</protein>
<dbReference type="EMBL" id="JANPWB010000014">
    <property type="protein sequence ID" value="KAJ1098057.1"/>
    <property type="molecule type" value="Genomic_DNA"/>
</dbReference>
<evidence type="ECO:0000313" key="2">
    <source>
        <dbReference type="EMBL" id="KAJ1098057.1"/>
    </source>
</evidence>
<comment type="caution">
    <text evidence="2">The sequence shown here is derived from an EMBL/GenBank/DDBJ whole genome shotgun (WGS) entry which is preliminary data.</text>
</comment>